<keyword evidence="4" id="KW-0378">Hydrolase</keyword>
<reference evidence="10 11" key="1">
    <citation type="journal article" date="1998" name="Science">
        <title>Genome sequence of the nematode C. elegans: a platform for investigating biology.</title>
        <authorList>
            <consortium name="The C. elegans sequencing consortium"/>
            <person name="Sulson J.E."/>
            <person name="Waterston R."/>
        </authorList>
    </citation>
    <scope>NUCLEOTIDE SEQUENCE [LARGE SCALE GENOMIC DNA]</scope>
    <source>
        <strain evidence="10 11">Bristol N2</strain>
    </source>
</reference>
<feature type="signal peptide" evidence="8">
    <location>
        <begin position="1"/>
        <end position="15"/>
    </location>
</feature>
<feature type="domain" description="Peptidase C1A papain C-terminal" evidence="9">
    <location>
        <begin position="83"/>
        <end position="324"/>
    </location>
</feature>
<evidence type="ECO:0000313" key="10">
    <source>
        <dbReference type="EMBL" id="CAB04322.3"/>
    </source>
</evidence>
<dbReference type="InterPro" id="IPR000169">
    <property type="entry name" value="Pept_cys_AS"/>
</dbReference>
<dbReference type="SMART" id="SM00645">
    <property type="entry name" value="Pept_C1"/>
    <property type="match status" value="1"/>
</dbReference>
<dbReference type="GeneID" id="185355"/>
<keyword evidence="5" id="KW-0788">Thiol protease</keyword>
<dbReference type="Pfam" id="PF00112">
    <property type="entry name" value="Peptidase_C1"/>
    <property type="match status" value="1"/>
</dbReference>
<evidence type="ECO:0000256" key="4">
    <source>
        <dbReference type="ARBA" id="ARBA00022801"/>
    </source>
</evidence>
<evidence type="ECO:0000256" key="5">
    <source>
        <dbReference type="ARBA" id="ARBA00022807"/>
    </source>
</evidence>
<organism evidence="10 11">
    <name type="scientific">Caenorhabditis elegans</name>
    <dbReference type="NCBI Taxonomy" id="6239"/>
    <lineage>
        <taxon>Eukaryota</taxon>
        <taxon>Metazoa</taxon>
        <taxon>Ecdysozoa</taxon>
        <taxon>Nematoda</taxon>
        <taxon>Chromadorea</taxon>
        <taxon>Rhabditida</taxon>
        <taxon>Rhabditina</taxon>
        <taxon>Rhabditomorpha</taxon>
        <taxon>Rhabditoidea</taxon>
        <taxon>Rhabditidae</taxon>
        <taxon>Peloderinae</taxon>
        <taxon>Caenorhabditis</taxon>
    </lineage>
</organism>
<dbReference type="InterPro" id="IPR038765">
    <property type="entry name" value="Papain-like_cys_pep_sf"/>
</dbReference>
<evidence type="ECO:0000256" key="2">
    <source>
        <dbReference type="ARBA" id="ARBA00022670"/>
    </source>
</evidence>
<evidence type="ECO:0000256" key="1">
    <source>
        <dbReference type="ARBA" id="ARBA00008455"/>
    </source>
</evidence>
<dbReference type="RefSeq" id="NP_507186.3">
    <property type="nucleotide sequence ID" value="NM_074785.5"/>
</dbReference>
<dbReference type="PaxDb" id="6239-F36D3.9"/>
<keyword evidence="3 8" id="KW-0732">Signal</keyword>
<dbReference type="AGR" id="WB:WBGene00000782"/>
<keyword evidence="6" id="KW-0865">Zymogen</keyword>
<evidence type="ECO:0000256" key="6">
    <source>
        <dbReference type="ARBA" id="ARBA00023145"/>
    </source>
</evidence>
<dbReference type="CDD" id="cd02620">
    <property type="entry name" value="Peptidase_C1A_CathepsinB"/>
    <property type="match status" value="1"/>
</dbReference>
<dbReference type="OMA" id="ESHEGCQ"/>
<dbReference type="PhylomeDB" id="O45466"/>
<feature type="chain" id="PRO_5012474971" evidence="8">
    <location>
        <begin position="16"/>
        <end position="326"/>
    </location>
</feature>
<evidence type="ECO:0000256" key="3">
    <source>
        <dbReference type="ARBA" id="ARBA00022729"/>
    </source>
</evidence>
<dbReference type="KEGG" id="cel:CELE_F36D3.9"/>
<dbReference type="SMR" id="O45466"/>
<evidence type="ECO:0000259" key="9">
    <source>
        <dbReference type="SMART" id="SM00645"/>
    </source>
</evidence>
<dbReference type="STRING" id="6239.F36D3.9.1"/>
<dbReference type="PANTHER" id="PTHR12411">
    <property type="entry name" value="CYSTEINE PROTEASE FAMILY C1-RELATED"/>
    <property type="match status" value="1"/>
</dbReference>
<dbReference type="PROSITE" id="PS00139">
    <property type="entry name" value="THIOL_PROTEASE_CYS"/>
    <property type="match status" value="1"/>
</dbReference>
<dbReference type="PRINTS" id="PR00705">
    <property type="entry name" value="PAPAIN"/>
</dbReference>
<dbReference type="WormBase" id="F36D3.9">
    <property type="protein sequence ID" value="CE43097"/>
    <property type="gene ID" value="WBGene00000782"/>
    <property type="gene designation" value="cpr-2"/>
</dbReference>
<dbReference type="InterPro" id="IPR013128">
    <property type="entry name" value="Peptidase_C1A"/>
</dbReference>
<keyword evidence="2" id="KW-0645">Protease</keyword>
<dbReference type="GO" id="GO:0005615">
    <property type="term" value="C:extracellular space"/>
    <property type="evidence" value="ECO:0000318"/>
    <property type="project" value="GO_Central"/>
</dbReference>
<dbReference type="Proteomes" id="UP000001940">
    <property type="component" value="Chromosome V"/>
</dbReference>
<comment type="similarity">
    <text evidence="1">Belongs to the peptidase C1 family.</text>
</comment>
<dbReference type="PROSITE" id="PS00639">
    <property type="entry name" value="THIOL_PROTEASE_HIS"/>
    <property type="match status" value="1"/>
</dbReference>
<dbReference type="GO" id="GO:0004197">
    <property type="term" value="F:cysteine-type endopeptidase activity"/>
    <property type="evidence" value="ECO:0000318"/>
    <property type="project" value="GO_Central"/>
</dbReference>
<accession>O45466</accession>
<dbReference type="InterPro" id="IPR000668">
    <property type="entry name" value="Peptidase_C1A_C"/>
</dbReference>
<dbReference type="CTD" id="185355"/>
<keyword evidence="7" id="KW-1015">Disulfide bond</keyword>
<proteinExistence type="inferred from homology"/>
<dbReference type="MEROPS" id="C01.A40"/>
<dbReference type="SUPFAM" id="SSF54001">
    <property type="entry name" value="Cysteine proteinases"/>
    <property type="match status" value="1"/>
</dbReference>
<dbReference type="eggNOG" id="KOG1543">
    <property type="taxonomic scope" value="Eukaryota"/>
</dbReference>
<evidence type="ECO:0000256" key="8">
    <source>
        <dbReference type="SAM" id="SignalP"/>
    </source>
</evidence>
<dbReference type="GO" id="GO:0005764">
    <property type="term" value="C:lysosome"/>
    <property type="evidence" value="ECO:0000318"/>
    <property type="project" value="GO_Central"/>
</dbReference>
<keyword evidence="11" id="KW-1185">Reference proteome</keyword>
<dbReference type="OrthoDB" id="10058785at2759"/>
<dbReference type="HOGENOM" id="CLU_012184_3_3_1"/>
<dbReference type="InParanoid" id="O45466"/>
<evidence type="ECO:0000313" key="12">
    <source>
        <dbReference type="WormBase" id="F36D3.9"/>
    </source>
</evidence>
<sequence length="326" mass="36295">MNLILLSSLFVITFAFAPIRPIPEELTGQDLVDHINSAASTFQTENYAVTHEKMHTRSMHEKFNAPFPDEFRATEREFVLDATPLNFDARTRWPQCKSMKLIREQSNCGSCWAFSTAEVISDRTCIASNGTQQPIISPTDLLTCCGMSCGEGCDGGFPYRAFQWWARRGVVTGGDYLGTGCKPYPIRPCNSDNCVNLQTPPCRLSCQPGYRTTYTNDKNYGNSAYPVPRTVAAIQADIYYNGPVVAAFIVYEDFEKYKSGIYRHIAGRSKGGHAVKLIGWGTERGTPYWLAVNSWGSQWGESGTFRILRGVDECGIESRIVAGLPR</sequence>
<gene>
    <name evidence="10 12" type="primary">cpr-2</name>
    <name evidence="10" type="ORF">CELE_F36D3.9</name>
    <name evidence="12" type="ORF">F36D3.9</name>
</gene>
<name>O45466_CAEEL</name>
<dbReference type="AlphaFoldDB" id="O45466"/>
<dbReference type="GO" id="GO:0051603">
    <property type="term" value="P:proteolysis involved in protein catabolic process"/>
    <property type="evidence" value="ECO:0000318"/>
    <property type="project" value="GO_Central"/>
</dbReference>
<dbReference type="EMBL" id="BX284605">
    <property type="protein sequence ID" value="CAB04322.3"/>
    <property type="molecule type" value="Genomic_DNA"/>
</dbReference>
<dbReference type="FunFam" id="3.90.70.10:FF:000031">
    <property type="entry name" value="Cathepsin B"/>
    <property type="match status" value="1"/>
</dbReference>
<dbReference type="Gene3D" id="3.90.70.10">
    <property type="entry name" value="Cysteine proteinases"/>
    <property type="match status" value="1"/>
</dbReference>
<dbReference type="Bgee" id="WBGene00000782">
    <property type="expression patterns" value="Expressed in larva and 1 other cell type or tissue"/>
</dbReference>
<dbReference type="FunCoup" id="O45466">
    <property type="interactions" value="183"/>
</dbReference>
<dbReference type="InterPro" id="IPR025660">
    <property type="entry name" value="Pept_his_AS"/>
</dbReference>
<evidence type="ECO:0000256" key="7">
    <source>
        <dbReference type="ARBA" id="ARBA00023157"/>
    </source>
</evidence>
<protein>
    <submittedName>
        <fullName evidence="10">Peptidase C1A papain C-terminal domain-containing protein</fullName>
    </submittedName>
</protein>
<evidence type="ECO:0000313" key="11">
    <source>
        <dbReference type="Proteomes" id="UP000001940"/>
    </source>
</evidence>